<dbReference type="EMBL" id="LHZA01000032">
    <property type="protein sequence ID" value="KXV03646.1"/>
    <property type="molecule type" value="Genomic_DNA"/>
</dbReference>
<keyword evidence="1" id="KW-0378">Hydrolase</keyword>
<name>A0A149R257_9PROT</name>
<evidence type="ECO:0000313" key="2">
    <source>
        <dbReference type="Proteomes" id="UP000075473"/>
    </source>
</evidence>
<dbReference type="GO" id="GO:0016787">
    <property type="term" value="F:hydrolase activity"/>
    <property type="evidence" value="ECO:0007669"/>
    <property type="project" value="UniProtKB-KW"/>
</dbReference>
<protein>
    <submittedName>
        <fullName evidence="1">Phosphohydrolase</fullName>
    </submittedName>
</protein>
<reference evidence="1 2" key="1">
    <citation type="submission" date="2015-06" db="EMBL/GenBank/DDBJ databases">
        <title>Improved classification and identification of acetic acid bacteria using matrix-assisted laser desorption/ionization time-of-flight mass spectrometry; Gluconobacter nephelii and Gluconobacter uchimurae are later heterotypic synonyms of Gluconobacter japonicus and Gluconobacter oxydans, respectively.</title>
        <authorList>
            <person name="Li L."/>
            <person name="Cleenwerck I."/>
            <person name="De Vuyst L."/>
            <person name="Vandamme P."/>
        </authorList>
    </citation>
    <scope>NUCLEOTIDE SEQUENCE [LARGE SCALE GENOMIC DNA]</scope>
    <source>
        <strain evidence="1 2">LMG 1625</strain>
    </source>
</reference>
<gene>
    <name evidence="1" type="ORF">AD928_00195</name>
</gene>
<dbReference type="Proteomes" id="UP000075473">
    <property type="component" value="Unassembled WGS sequence"/>
</dbReference>
<accession>A0A149R257</accession>
<feature type="non-terminal residue" evidence="1">
    <location>
        <position position="1"/>
    </location>
</feature>
<dbReference type="AlphaFoldDB" id="A0A149R257"/>
<sequence>RPNNGWYNGRFLYVNSKAYISLEQFTVTLFQLYPTLYLHKRTRGVEYMFSLLMSRVFEHIAAGDEQRAGLTHNHPLVRFFQNPDNLENALLLDDSLFWGTLHLFQEANDPNIQTVANRIASRNFYPMHDVWKLTEEVAADNTVMKGINAGRRMKILNEVCVQVVNDLREKKDIWGEACYYDTYPRHLYKPSTTEGGHPQQINVEVGGKIIDIASISPIVASAARFSIHRIYYDDAKDGLGNRLEAAIRDRVKVRLDEQLKNGVHG</sequence>
<dbReference type="Gene3D" id="1.20.1250.30">
    <property type="match status" value="1"/>
</dbReference>
<proteinExistence type="predicted"/>
<evidence type="ECO:0000313" key="1">
    <source>
        <dbReference type="EMBL" id="KXV03646.1"/>
    </source>
</evidence>
<dbReference type="RefSeq" id="WP_209436619.1">
    <property type="nucleotide sequence ID" value="NZ_LHZA01000032.1"/>
</dbReference>
<comment type="caution">
    <text evidence="1">The sequence shown here is derived from an EMBL/GenBank/DDBJ whole genome shotgun (WGS) entry which is preliminary data.</text>
</comment>
<dbReference type="PATRIC" id="fig|178900.5.peg.137"/>
<dbReference type="SUPFAM" id="SSF109604">
    <property type="entry name" value="HD-domain/PDEase-like"/>
    <property type="match status" value="1"/>
</dbReference>
<organism evidence="1 2">
    <name type="scientific">Acetobacter cerevisiae</name>
    <dbReference type="NCBI Taxonomy" id="178900"/>
    <lineage>
        <taxon>Bacteria</taxon>
        <taxon>Pseudomonadati</taxon>
        <taxon>Pseudomonadota</taxon>
        <taxon>Alphaproteobacteria</taxon>
        <taxon>Acetobacterales</taxon>
        <taxon>Acetobacteraceae</taxon>
        <taxon>Acetobacter</taxon>
    </lineage>
</organism>